<accession>A0A4Z2H2R8</accession>
<proteinExistence type="predicted"/>
<keyword evidence="3" id="KW-1185">Reference proteome</keyword>
<organism evidence="2 3">
    <name type="scientific">Liparis tanakae</name>
    <name type="common">Tanaka's snailfish</name>
    <dbReference type="NCBI Taxonomy" id="230148"/>
    <lineage>
        <taxon>Eukaryota</taxon>
        <taxon>Metazoa</taxon>
        <taxon>Chordata</taxon>
        <taxon>Craniata</taxon>
        <taxon>Vertebrata</taxon>
        <taxon>Euteleostomi</taxon>
        <taxon>Actinopterygii</taxon>
        <taxon>Neopterygii</taxon>
        <taxon>Teleostei</taxon>
        <taxon>Neoteleostei</taxon>
        <taxon>Acanthomorphata</taxon>
        <taxon>Eupercaria</taxon>
        <taxon>Perciformes</taxon>
        <taxon>Cottioidei</taxon>
        <taxon>Cottales</taxon>
        <taxon>Liparidae</taxon>
        <taxon>Liparis</taxon>
    </lineage>
</organism>
<feature type="signal peptide" evidence="1">
    <location>
        <begin position="1"/>
        <end position="23"/>
    </location>
</feature>
<reference evidence="2 3" key="1">
    <citation type="submission" date="2019-03" db="EMBL/GenBank/DDBJ databases">
        <title>First draft genome of Liparis tanakae, snailfish: a comprehensive survey of snailfish specific genes.</title>
        <authorList>
            <person name="Kim W."/>
            <person name="Song I."/>
            <person name="Jeong J.-H."/>
            <person name="Kim D."/>
            <person name="Kim S."/>
            <person name="Ryu S."/>
            <person name="Song J.Y."/>
            <person name="Lee S.K."/>
        </authorList>
    </citation>
    <scope>NUCLEOTIDE SEQUENCE [LARGE SCALE GENOMIC DNA]</scope>
    <source>
        <tissue evidence="2">Muscle</tissue>
    </source>
</reference>
<comment type="caution">
    <text evidence="2">The sequence shown here is derived from an EMBL/GenBank/DDBJ whole genome shotgun (WGS) entry which is preliminary data.</text>
</comment>
<evidence type="ECO:0000313" key="2">
    <source>
        <dbReference type="EMBL" id="TNN59162.1"/>
    </source>
</evidence>
<name>A0A4Z2H2R8_9TELE</name>
<evidence type="ECO:0000313" key="3">
    <source>
        <dbReference type="Proteomes" id="UP000314294"/>
    </source>
</evidence>
<keyword evidence="1" id="KW-0732">Signal</keyword>
<sequence length="207" mass="22679">MNSLMSMLPSLLKSMLWARSAMASSLISVFRWELRSFQFPVELVEPGQPAPPLQLLFHRPAGSTAPGRVVERAPREFVPVCGRLPAVSQGAHPAPPPRRSTGLAVPAAHRLGLTAVGRMKASLTLCRSILAITSRSVVSEIPPCTIRTLFSITVARGSQLKIFWMSLRIVLPCTCRQRDEHTVLIPLTYGCLDRHGILGETFMFPTG</sequence>
<dbReference type="AlphaFoldDB" id="A0A4Z2H2R8"/>
<gene>
    <name evidence="2" type="ORF">EYF80_030612</name>
</gene>
<protein>
    <recommendedName>
        <fullName evidence="4">Secreted protein</fullName>
    </recommendedName>
</protein>
<evidence type="ECO:0000256" key="1">
    <source>
        <dbReference type="SAM" id="SignalP"/>
    </source>
</evidence>
<dbReference type="Proteomes" id="UP000314294">
    <property type="component" value="Unassembled WGS sequence"/>
</dbReference>
<evidence type="ECO:0008006" key="4">
    <source>
        <dbReference type="Google" id="ProtNLM"/>
    </source>
</evidence>
<dbReference type="EMBL" id="SRLO01000362">
    <property type="protein sequence ID" value="TNN59162.1"/>
    <property type="molecule type" value="Genomic_DNA"/>
</dbReference>
<feature type="chain" id="PRO_5021308843" description="Secreted protein" evidence="1">
    <location>
        <begin position="24"/>
        <end position="207"/>
    </location>
</feature>